<keyword evidence="4" id="KW-1133">Transmembrane helix</keyword>
<feature type="domain" description="HAMP" evidence="6">
    <location>
        <begin position="257"/>
        <end position="289"/>
    </location>
</feature>
<reference evidence="7 8" key="2">
    <citation type="submission" date="2019-09" db="EMBL/GenBank/DDBJ databases">
        <title>Complete Genome Sequence and Methylome Analysis of free living Spirochaetas.</title>
        <authorList>
            <person name="Leshcheva N."/>
            <person name="Mikheeva N."/>
        </authorList>
    </citation>
    <scope>NUCLEOTIDE SEQUENCE [LARGE SCALE GENOMIC DNA]</scope>
    <source>
        <strain evidence="7 8">P</strain>
    </source>
</reference>
<dbReference type="Gene3D" id="1.10.287.950">
    <property type="entry name" value="Methyl-accepting chemotaxis protein"/>
    <property type="match status" value="1"/>
</dbReference>
<dbReference type="PROSITE" id="PS50111">
    <property type="entry name" value="CHEMOTAXIS_TRANSDUC_2"/>
    <property type="match status" value="1"/>
</dbReference>
<proteinExistence type="inferred from homology"/>
<dbReference type="InterPro" id="IPR051310">
    <property type="entry name" value="MCP_chemotaxis"/>
</dbReference>
<dbReference type="InterPro" id="IPR003660">
    <property type="entry name" value="HAMP_dom"/>
</dbReference>
<organism evidence="7 8">
    <name type="scientific">Thiospirochaeta perfilievii</name>
    <dbReference type="NCBI Taxonomy" id="252967"/>
    <lineage>
        <taxon>Bacteria</taxon>
        <taxon>Pseudomonadati</taxon>
        <taxon>Spirochaetota</taxon>
        <taxon>Spirochaetia</taxon>
        <taxon>Spirochaetales</taxon>
        <taxon>Spirochaetaceae</taxon>
        <taxon>Thiospirochaeta</taxon>
    </lineage>
</organism>
<evidence type="ECO:0000256" key="3">
    <source>
        <dbReference type="PROSITE-ProRule" id="PRU00284"/>
    </source>
</evidence>
<dbReference type="PROSITE" id="PS50885">
    <property type="entry name" value="HAMP"/>
    <property type="match status" value="1"/>
</dbReference>
<keyword evidence="8" id="KW-1185">Reference proteome</keyword>
<feature type="transmembrane region" description="Helical" evidence="4">
    <location>
        <begin position="125"/>
        <end position="145"/>
    </location>
</feature>
<dbReference type="Proteomes" id="UP000323824">
    <property type="component" value="Chromosome"/>
</dbReference>
<evidence type="ECO:0000256" key="2">
    <source>
        <dbReference type="ARBA" id="ARBA00029447"/>
    </source>
</evidence>
<comment type="similarity">
    <text evidence="2">Belongs to the methyl-accepting chemotaxis (MCP) protein family.</text>
</comment>
<gene>
    <name evidence="7" type="ORF">EW093_11955</name>
</gene>
<evidence type="ECO:0000313" key="7">
    <source>
        <dbReference type="EMBL" id="QEN05394.1"/>
    </source>
</evidence>
<dbReference type="PANTHER" id="PTHR43531:SF11">
    <property type="entry name" value="METHYL-ACCEPTING CHEMOTAXIS PROTEIN 3"/>
    <property type="match status" value="1"/>
</dbReference>
<dbReference type="GO" id="GO:0006935">
    <property type="term" value="P:chemotaxis"/>
    <property type="evidence" value="ECO:0007669"/>
    <property type="project" value="UniProtKB-KW"/>
</dbReference>
<evidence type="ECO:0000259" key="5">
    <source>
        <dbReference type="PROSITE" id="PS50111"/>
    </source>
</evidence>
<dbReference type="GO" id="GO:0005886">
    <property type="term" value="C:plasma membrane"/>
    <property type="evidence" value="ECO:0007669"/>
    <property type="project" value="TreeGrafter"/>
</dbReference>
<reference evidence="7 8" key="1">
    <citation type="submission" date="2019-02" db="EMBL/GenBank/DDBJ databases">
        <authorList>
            <person name="Fomenkov A."/>
            <person name="Dubinina G."/>
            <person name="Grabovich M."/>
            <person name="Vincze T."/>
            <person name="Roberts R.J."/>
        </authorList>
    </citation>
    <scope>NUCLEOTIDE SEQUENCE [LARGE SCALE GENOMIC DNA]</scope>
    <source>
        <strain evidence="7 8">P</strain>
    </source>
</reference>
<dbReference type="OrthoDB" id="359564at2"/>
<evidence type="ECO:0000313" key="8">
    <source>
        <dbReference type="Proteomes" id="UP000323824"/>
    </source>
</evidence>
<accession>A0A5C1QFI2</accession>
<dbReference type="Pfam" id="PF00015">
    <property type="entry name" value="MCPsignal"/>
    <property type="match status" value="1"/>
</dbReference>
<dbReference type="RefSeq" id="WP_149568632.1">
    <property type="nucleotide sequence ID" value="NZ_CP035807.1"/>
</dbReference>
<dbReference type="SUPFAM" id="SSF58104">
    <property type="entry name" value="Methyl-accepting chemotaxis protein (MCP) signaling domain"/>
    <property type="match status" value="1"/>
</dbReference>
<keyword evidence="4" id="KW-0812">Transmembrane</keyword>
<feature type="transmembrane region" description="Helical" evidence="4">
    <location>
        <begin position="7"/>
        <end position="29"/>
    </location>
</feature>
<keyword evidence="1" id="KW-0145">Chemotaxis</keyword>
<feature type="transmembrane region" description="Helical" evidence="4">
    <location>
        <begin position="90"/>
        <end position="110"/>
    </location>
</feature>
<feature type="domain" description="Methyl-accepting transducer" evidence="5">
    <location>
        <begin position="336"/>
        <end position="572"/>
    </location>
</feature>
<dbReference type="EMBL" id="CP035807">
    <property type="protein sequence ID" value="QEN05394.1"/>
    <property type="molecule type" value="Genomic_DNA"/>
</dbReference>
<dbReference type="GO" id="GO:0007165">
    <property type="term" value="P:signal transduction"/>
    <property type="evidence" value="ECO:0007669"/>
    <property type="project" value="UniProtKB-KW"/>
</dbReference>
<evidence type="ECO:0000256" key="1">
    <source>
        <dbReference type="ARBA" id="ARBA00022500"/>
    </source>
</evidence>
<feature type="transmembrane region" description="Helical" evidence="4">
    <location>
        <begin position="175"/>
        <end position="196"/>
    </location>
</feature>
<evidence type="ECO:0000256" key="4">
    <source>
        <dbReference type="SAM" id="Phobius"/>
    </source>
</evidence>
<dbReference type="PANTHER" id="PTHR43531">
    <property type="entry name" value="PROTEIN ICFG"/>
    <property type="match status" value="1"/>
</dbReference>
<name>A0A5C1QFI2_9SPIO</name>
<evidence type="ECO:0000259" key="6">
    <source>
        <dbReference type="PROSITE" id="PS50885"/>
    </source>
</evidence>
<feature type="transmembrane region" description="Helical" evidence="4">
    <location>
        <begin position="216"/>
        <end position="235"/>
    </location>
</feature>
<dbReference type="SMART" id="SM00283">
    <property type="entry name" value="MA"/>
    <property type="match status" value="1"/>
</dbReference>
<keyword evidence="3" id="KW-0807">Transducer</keyword>
<dbReference type="AlphaFoldDB" id="A0A5C1QFI2"/>
<dbReference type="GO" id="GO:0004888">
    <property type="term" value="F:transmembrane signaling receptor activity"/>
    <property type="evidence" value="ECO:0007669"/>
    <property type="project" value="TreeGrafter"/>
</dbReference>
<dbReference type="KEGG" id="sper:EW093_11955"/>
<protein>
    <submittedName>
        <fullName evidence="7">Uncharacterized protein</fullName>
    </submittedName>
</protein>
<feature type="transmembrane region" description="Helical" evidence="4">
    <location>
        <begin position="41"/>
        <end position="59"/>
    </location>
</feature>
<keyword evidence="4" id="KW-0472">Membrane</keyword>
<dbReference type="InterPro" id="IPR004089">
    <property type="entry name" value="MCPsignal_dom"/>
</dbReference>
<sequence>MKVQIKAHLIVSISSIIFILANTVIFVGVVHPRKEILDGLINSNLINLVILFLASNIILNPLIKSFKTNIPELKNNIDEYKKYIDKLGAVPLRSLAVFLFLTIGIIIYNSTSLQGRGLDKTTADAYAGLMIAIGMVSSSFIYVLFDKLVSLCLYTNGVNDYPAGLKSNRQQSKSIIIPVFISIMSILSTFFILYIALTNLPIGTINVIGFVVKATLPPLIIIFIFITALIVLWSTSTESLFNNINGRLNKMISDDKDLTTRITISSVDELGLISHRVNRFSDIIAEHMVETKKMFAVQNRHQEELSQSIVASTENVHEIDAKIDENINLVKENDKIVNLTLSTGRELIQSSSDVAVQVDVQTSNVTESSAAVEEMIASVKEVTKRTGIVKERTNELTLDFQEGQNKIQATINSVNSVVTLSKSLLDINKIISGIAARTNLLAMNAAIEAAHAGDAGRGFSVVASEIRNLAESTALQTKTSTENLNKVLEEINTSVTIAMDTGKTFEKMKSSLTVVENETYSIAEAMEEHDKANNEVLQQLTSTNDLALKLNDLSSKLTTQGQEMLDFLEQLEESSRKSMKNALDIKEYNEQVTQAMEDLNQLSVKTDETNKETLELVNSFKLE</sequence>